<dbReference type="EMBL" id="CH408030">
    <property type="protein sequence ID" value="EAQ91567.1"/>
    <property type="molecule type" value="Genomic_DNA"/>
</dbReference>
<evidence type="ECO:0000313" key="2">
    <source>
        <dbReference type="Proteomes" id="UP000001056"/>
    </source>
</evidence>
<keyword evidence="2" id="KW-1185">Reference proteome</keyword>
<dbReference type="VEuPathDB" id="FungiDB:CHGG_03502"/>
<dbReference type="HOGENOM" id="CLU_2497692_0_0_1"/>
<gene>
    <name evidence="1" type="ORF">CHGG_03502</name>
</gene>
<name>Q2H8F2_CHAGB</name>
<dbReference type="GeneID" id="4388986"/>
<dbReference type="AlphaFoldDB" id="Q2H8F2"/>
<dbReference type="RefSeq" id="XP_001230018.1">
    <property type="nucleotide sequence ID" value="XM_001230017.1"/>
</dbReference>
<accession>Q2H8F2</accession>
<sequence>MYGSRHVGGNMSTLPRTAAEDASGRKYLHHMRGGVAKMIANLAITWYQNKNLPLQTSASMWHGAGGRINNRAAIVVVKGDSYAAYD</sequence>
<dbReference type="Proteomes" id="UP000001056">
    <property type="component" value="Unassembled WGS sequence"/>
</dbReference>
<protein>
    <submittedName>
        <fullName evidence="1">Uncharacterized protein</fullName>
    </submittedName>
</protein>
<proteinExistence type="predicted"/>
<organism evidence="1 2">
    <name type="scientific">Chaetomium globosum (strain ATCC 6205 / CBS 148.51 / DSM 1962 / NBRC 6347 / NRRL 1970)</name>
    <name type="common">Soil fungus</name>
    <dbReference type="NCBI Taxonomy" id="306901"/>
    <lineage>
        <taxon>Eukaryota</taxon>
        <taxon>Fungi</taxon>
        <taxon>Dikarya</taxon>
        <taxon>Ascomycota</taxon>
        <taxon>Pezizomycotina</taxon>
        <taxon>Sordariomycetes</taxon>
        <taxon>Sordariomycetidae</taxon>
        <taxon>Sordariales</taxon>
        <taxon>Chaetomiaceae</taxon>
        <taxon>Chaetomium</taxon>
    </lineage>
</organism>
<dbReference type="InParanoid" id="Q2H8F2"/>
<evidence type="ECO:0000313" key="1">
    <source>
        <dbReference type="EMBL" id="EAQ91567.1"/>
    </source>
</evidence>
<reference evidence="2" key="1">
    <citation type="journal article" date="2015" name="Genome Announc.">
        <title>Draft genome sequence of the cellulolytic fungus Chaetomium globosum.</title>
        <authorList>
            <person name="Cuomo C.A."/>
            <person name="Untereiner W.A."/>
            <person name="Ma L.-J."/>
            <person name="Grabherr M."/>
            <person name="Birren B.W."/>
        </authorList>
    </citation>
    <scope>NUCLEOTIDE SEQUENCE [LARGE SCALE GENOMIC DNA]</scope>
    <source>
        <strain evidence="2">ATCC 6205 / CBS 148.51 / DSM 1962 / NBRC 6347 / NRRL 1970</strain>
    </source>
</reference>